<evidence type="ECO:0000256" key="1">
    <source>
        <dbReference type="SAM" id="Phobius"/>
    </source>
</evidence>
<feature type="transmembrane region" description="Helical" evidence="1">
    <location>
        <begin position="434"/>
        <end position="452"/>
    </location>
</feature>
<feature type="transmembrane region" description="Helical" evidence="1">
    <location>
        <begin position="459"/>
        <end position="484"/>
    </location>
</feature>
<sequence>MKIRSDILKTYLSIHTWTGILAGLLLFIGFFAGALTVFKAPLQQWSTPPADRMPFVTPAQADTLLEKVLKQYPDAAPNLLLTLDARSAAPAPLSWSGHPPAHEIDVSARHHYATLDDNGDIVVREQPPGLLAELIDLLHRTGGIPGEMADEYAGGYIMGIAGGMYFLALVSGLILFLPVIAKDLFALRPGKNLKRFWQDAHNLLGVFSLPFHLIISFTVVVFAFHDIFYGSLGKFIYGEHRMFTPPPKVQHQTTNLQPMSVLIAKAKELAPEFDVTELRYMRLGKPGAMVRLAMENPAYVVRGTHAGYLVLNPYTGTVVNARMLPGHGNVWNSMVDPLFSLHFASYGGTLMRWVYLLAGISGAILFYTGNLLWIEKRRKQPPPRDAEQGAVRQRLSVRVMGGLTVGVALGSVAGVGACMLASKWLVALNTEPNTWYFSVYYLCFLICVLTALRLGAARAAFWLCLLCAFISAAIPLTSLLGYLFPQTGLWGYASLSAVSVDLVSVLTALCFSWIAIKARKRALQGQAASVWSVDCTA</sequence>
<comment type="caution">
    <text evidence="2">The sequence shown here is derived from an EMBL/GenBank/DDBJ whole genome shotgun (WGS) entry which is preliminary data.</text>
</comment>
<organism evidence="2 3">
    <name type="scientific">Undibacterium squillarum</name>
    <dbReference type="NCBI Taxonomy" id="1131567"/>
    <lineage>
        <taxon>Bacteria</taxon>
        <taxon>Pseudomonadati</taxon>
        <taxon>Pseudomonadota</taxon>
        <taxon>Betaproteobacteria</taxon>
        <taxon>Burkholderiales</taxon>
        <taxon>Oxalobacteraceae</taxon>
        <taxon>Undibacterium</taxon>
    </lineage>
</organism>
<evidence type="ECO:0000313" key="2">
    <source>
        <dbReference type="EMBL" id="GGX35086.1"/>
    </source>
</evidence>
<proteinExistence type="predicted"/>
<dbReference type="Proteomes" id="UP000653343">
    <property type="component" value="Unassembled WGS sequence"/>
</dbReference>
<dbReference type="RefSeq" id="WP_189356001.1">
    <property type="nucleotide sequence ID" value="NZ_BMYU01000002.1"/>
</dbReference>
<feature type="transmembrane region" description="Helical" evidence="1">
    <location>
        <begin position="12"/>
        <end position="38"/>
    </location>
</feature>
<reference evidence="3" key="1">
    <citation type="journal article" date="2019" name="Int. J. Syst. Evol. Microbiol.">
        <title>The Global Catalogue of Microorganisms (GCM) 10K type strain sequencing project: providing services to taxonomists for standard genome sequencing and annotation.</title>
        <authorList>
            <consortium name="The Broad Institute Genomics Platform"/>
            <consortium name="The Broad Institute Genome Sequencing Center for Infectious Disease"/>
            <person name="Wu L."/>
            <person name="Ma J."/>
        </authorList>
    </citation>
    <scope>NUCLEOTIDE SEQUENCE [LARGE SCALE GENOMIC DNA]</scope>
    <source>
        <strain evidence="3">KCTC 23917</strain>
    </source>
</reference>
<dbReference type="PANTHER" id="PTHR34219">
    <property type="entry name" value="IRON-REGULATED INNER MEMBRANE PROTEIN-RELATED"/>
    <property type="match status" value="1"/>
</dbReference>
<accession>A0ABQ2XVH6</accession>
<gene>
    <name evidence="2" type="ORF">GCM10010946_10510</name>
</gene>
<keyword evidence="1" id="KW-0812">Transmembrane</keyword>
<feature type="transmembrane region" description="Helical" evidence="1">
    <location>
        <begin position="395"/>
        <end position="422"/>
    </location>
</feature>
<dbReference type="EMBL" id="BMYU01000002">
    <property type="protein sequence ID" value="GGX35086.1"/>
    <property type="molecule type" value="Genomic_DNA"/>
</dbReference>
<protein>
    <submittedName>
        <fullName evidence="2">Peptidase</fullName>
    </submittedName>
</protein>
<name>A0ABQ2XVH6_9BURK</name>
<feature type="transmembrane region" description="Helical" evidence="1">
    <location>
        <begin position="353"/>
        <end position="374"/>
    </location>
</feature>
<feature type="transmembrane region" description="Helical" evidence="1">
    <location>
        <begin position="202"/>
        <end position="224"/>
    </location>
</feature>
<feature type="transmembrane region" description="Helical" evidence="1">
    <location>
        <begin position="490"/>
        <end position="516"/>
    </location>
</feature>
<feature type="transmembrane region" description="Helical" evidence="1">
    <location>
        <begin position="156"/>
        <end position="181"/>
    </location>
</feature>
<dbReference type="Pfam" id="PF03929">
    <property type="entry name" value="PepSY_TM"/>
    <property type="match status" value="1"/>
</dbReference>
<evidence type="ECO:0000313" key="3">
    <source>
        <dbReference type="Proteomes" id="UP000653343"/>
    </source>
</evidence>
<dbReference type="PANTHER" id="PTHR34219:SF9">
    <property type="entry name" value="IRON-REGULATED INNER MEMBRANE PROTEIN"/>
    <property type="match status" value="1"/>
</dbReference>
<keyword evidence="1" id="KW-0472">Membrane</keyword>
<keyword evidence="3" id="KW-1185">Reference proteome</keyword>
<dbReference type="InterPro" id="IPR005625">
    <property type="entry name" value="PepSY-ass_TM"/>
</dbReference>
<keyword evidence="1" id="KW-1133">Transmembrane helix</keyword>